<dbReference type="InterPro" id="IPR006141">
    <property type="entry name" value="Intein_N"/>
</dbReference>
<keyword evidence="2" id="KW-1185">Reference proteome</keyword>
<evidence type="ECO:0000313" key="2">
    <source>
        <dbReference type="Proteomes" id="UP000838412"/>
    </source>
</evidence>
<name>A0A8J9YL74_BRALA</name>
<evidence type="ECO:0000313" key="1">
    <source>
        <dbReference type="EMBL" id="CAH1232684.1"/>
    </source>
</evidence>
<dbReference type="Proteomes" id="UP000838412">
    <property type="component" value="Chromosome 1"/>
</dbReference>
<organism evidence="1 2">
    <name type="scientific">Branchiostoma lanceolatum</name>
    <name type="common">Common lancelet</name>
    <name type="synonym">Amphioxus lanceolatum</name>
    <dbReference type="NCBI Taxonomy" id="7740"/>
    <lineage>
        <taxon>Eukaryota</taxon>
        <taxon>Metazoa</taxon>
        <taxon>Chordata</taxon>
        <taxon>Cephalochordata</taxon>
        <taxon>Leptocardii</taxon>
        <taxon>Amphioxiformes</taxon>
        <taxon>Branchiostomatidae</taxon>
        <taxon>Branchiostoma</taxon>
    </lineage>
</organism>
<sequence>MYCDILILISKVHLLGKTKVNFVSVPNSVKPSFKMAATQEPDVNEMFDLLPTPGGNNSGKPARKALVSKLKASTPGRHTEAFGKGDTFRKIFFPNCKSAPYEGNTSIIGLDNKWWSDFSTAVLCQAMYNLTSDLRKQLKKDNINNAVKGKNSDLKKHCMAFYAKVFSETYIKTPYNSIQSKKSAKAEYISALTSDAWITAKRAVASEGMWTDAAWELYHHWVKLHLLGASNGEIDGIIKQLSDKKLMIPPEVGAGKWTSYTAWMNPTAITWQDIQGDAAKGILKSETMPSYGPYGRPSSMKEENSFEFTANGQPGKGYRNTGGSGGHGGSCFTGDTKVLMANGSLLPIRSVEVGDEVFTLQGPRRVAVISMPTRKKRHLYSLNGFSFRFTETHPFVTPAGLSGGGMDSAAHAFTAVSPRKLANLVPTLSRLGIVKMEEGSIIMSLQDKQPHPTAVYLVEEHPLQKPESEEDLLYDLILEPTKDGFPNYVVGDDSILVLVASEVPRIEVAPFAAITILKALQEAADQIERQPLPVNRGEPPSRVPHVFHVFSPTKALVSNVDALTTILKTKQAESCDVSDMLSVFVKEDTASEQTSYRRELGDAYDQIAAVHGEEIDAVVDLGSRSMGQEEDDKNPLLLSVSLLDIIFHDLPKHSPGKRLAVNIEARTAEDKTDKAWCEESNDKISSHFARHFRQVFYFENVDKDDEGLIDLRFQVHDTEKSQPLPYTARVIVPCEFEHNYRMFEAILLEEGDQEIGLLRFDVRFLSTNAKQEEQRRSETWKDADKQAYALALGKCYGEYLTKELPNLRGHGLVPVAKRSWFKCSCFNA</sequence>
<proteinExistence type="predicted"/>
<dbReference type="GO" id="GO:0016539">
    <property type="term" value="P:intein-mediated protein splicing"/>
    <property type="evidence" value="ECO:0007669"/>
    <property type="project" value="InterPro"/>
</dbReference>
<reference evidence="1" key="1">
    <citation type="submission" date="2022-01" db="EMBL/GenBank/DDBJ databases">
        <authorList>
            <person name="Braso-Vives M."/>
        </authorList>
    </citation>
    <scope>NUCLEOTIDE SEQUENCE</scope>
</reference>
<protein>
    <submittedName>
        <fullName evidence="1">Hypp489 protein</fullName>
    </submittedName>
</protein>
<dbReference type="EMBL" id="OV696686">
    <property type="protein sequence ID" value="CAH1232684.1"/>
    <property type="molecule type" value="Genomic_DNA"/>
</dbReference>
<dbReference type="CDD" id="cd00081">
    <property type="entry name" value="Hint"/>
    <property type="match status" value="1"/>
</dbReference>
<dbReference type="InterPro" id="IPR036844">
    <property type="entry name" value="Hint_dom_sf"/>
</dbReference>
<dbReference type="AlphaFoldDB" id="A0A8J9YL74"/>
<accession>A0A8J9YL74</accession>
<dbReference type="Gene3D" id="2.170.16.10">
    <property type="entry name" value="Hedgehog/Intein (Hint) domain"/>
    <property type="match status" value="1"/>
</dbReference>
<dbReference type="PROSITE" id="PS50817">
    <property type="entry name" value="INTEIN_N_TER"/>
    <property type="match status" value="1"/>
</dbReference>
<dbReference type="SUPFAM" id="SSF51294">
    <property type="entry name" value="Hedgehog/intein (Hint) domain"/>
    <property type="match status" value="1"/>
</dbReference>
<gene>
    <name evidence="1" type="primary">Hypp489</name>
    <name evidence="1" type="ORF">BLAG_LOCUS1691</name>
</gene>
<dbReference type="OrthoDB" id="5212at2759"/>